<dbReference type="RefSeq" id="WP_152272686.1">
    <property type="nucleotide sequence ID" value="NZ_VTFX01000005.1"/>
</dbReference>
<accession>A0A5N6MFP7</accession>
<evidence type="ECO:0000256" key="5">
    <source>
        <dbReference type="ARBA" id="ARBA00023204"/>
    </source>
</evidence>
<comment type="caution">
    <text evidence="8">The sequence shown here is derived from an EMBL/GenBank/DDBJ whole genome shotgun (WGS) entry which is preliminary data.</text>
</comment>
<dbReference type="SUPFAM" id="SSF52540">
    <property type="entry name" value="P-loop containing nucleoside triphosphate hydrolases"/>
    <property type="match status" value="1"/>
</dbReference>
<dbReference type="Pfam" id="PF12705">
    <property type="entry name" value="PDDEXK_1"/>
    <property type="match status" value="1"/>
</dbReference>
<evidence type="ECO:0000256" key="6">
    <source>
        <dbReference type="SAM" id="MobiDB-lite"/>
    </source>
</evidence>
<name>A0A5N6MFP7_9MICC</name>
<keyword evidence="5" id="KW-0234">DNA repair</keyword>
<proteinExistence type="predicted"/>
<keyword evidence="3" id="KW-0547">Nucleotide-binding</keyword>
<dbReference type="InterPro" id="IPR011335">
    <property type="entry name" value="Restrct_endonuc-II-like"/>
</dbReference>
<protein>
    <recommendedName>
        <fullName evidence="7">PD-(D/E)XK endonuclease-like domain-containing protein</fullName>
    </recommendedName>
</protein>
<keyword evidence="3" id="KW-0067">ATP-binding</keyword>
<organism evidence="8 9">
    <name type="scientific">Arthrobacter yangruifuii</name>
    <dbReference type="NCBI Taxonomy" id="2606616"/>
    <lineage>
        <taxon>Bacteria</taxon>
        <taxon>Bacillati</taxon>
        <taxon>Actinomycetota</taxon>
        <taxon>Actinomycetes</taxon>
        <taxon>Micrococcales</taxon>
        <taxon>Micrococcaceae</taxon>
        <taxon>Arthrobacter</taxon>
    </lineage>
</organism>
<evidence type="ECO:0000256" key="4">
    <source>
        <dbReference type="ARBA" id="ARBA00022839"/>
    </source>
</evidence>
<evidence type="ECO:0000256" key="2">
    <source>
        <dbReference type="ARBA" id="ARBA00022763"/>
    </source>
</evidence>
<keyword evidence="4" id="KW-0378">Hydrolase</keyword>
<dbReference type="Gene3D" id="3.90.320.10">
    <property type="match status" value="1"/>
</dbReference>
<evidence type="ECO:0000256" key="1">
    <source>
        <dbReference type="ARBA" id="ARBA00022722"/>
    </source>
</evidence>
<dbReference type="SUPFAM" id="SSF52980">
    <property type="entry name" value="Restriction endonuclease-like"/>
    <property type="match status" value="1"/>
</dbReference>
<dbReference type="InterPro" id="IPR011604">
    <property type="entry name" value="PDDEXK-like_dom_sf"/>
</dbReference>
<dbReference type="AlphaFoldDB" id="A0A5N6MFP7"/>
<gene>
    <name evidence="8" type="ORF">GD627_11915</name>
</gene>
<dbReference type="EMBL" id="VTFX01000005">
    <property type="protein sequence ID" value="KAD3515010.1"/>
    <property type="molecule type" value="Genomic_DNA"/>
</dbReference>
<dbReference type="GO" id="GO:0004527">
    <property type="term" value="F:exonuclease activity"/>
    <property type="evidence" value="ECO:0007669"/>
    <property type="project" value="UniProtKB-KW"/>
</dbReference>
<feature type="compositionally biased region" description="Acidic residues" evidence="6">
    <location>
        <begin position="362"/>
        <end position="374"/>
    </location>
</feature>
<feature type="region of interest" description="Disordered" evidence="6">
    <location>
        <begin position="1"/>
        <end position="20"/>
    </location>
</feature>
<keyword evidence="2" id="KW-0227">DNA damage</keyword>
<keyword evidence="9" id="KW-1185">Reference proteome</keyword>
<keyword evidence="4" id="KW-0269">Exonuclease</keyword>
<dbReference type="GO" id="GO:0004386">
    <property type="term" value="F:helicase activity"/>
    <property type="evidence" value="ECO:0007669"/>
    <property type="project" value="UniProtKB-KW"/>
</dbReference>
<evidence type="ECO:0000256" key="3">
    <source>
        <dbReference type="ARBA" id="ARBA00022806"/>
    </source>
</evidence>
<keyword evidence="1" id="KW-0540">Nuclease</keyword>
<evidence type="ECO:0000313" key="8">
    <source>
        <dbReference type="EMBL" id="KAD3515010.1"/>
    </source>
</evidence>
<dbReference type="GO" id="GO:0006281">
    <property type="term" value="P:DNA repair"/>
    <property type="evidence" value="ECO:0007669"/>
    <property type="project" value="UniProtKB-KW"/>
</dbReference>
<dbReference type="InterPro" id="IPR027417">
    <property type="entry name" value="P-loop_NTPase"/>
</dbReference>
<dbReference type="Proteomes" id="UP000326852">
    <property type="component" value="Unassembled WGS sequence"/>
</dbReference>
<dbReference type="InterPro" id="IPR038726">
    <property type="entry name" value="PDDEXK_AddAB-type"/>
</dbReference>
<evidence type="ECO:0000313" key="9">
    <source>
        <dbReference type="Proteomes" id="UP000326852"/>
    </source>
</evidence>
<reference evidence="8 9" key="1">
    <citation type="submission" date="2019-08" db="EMBL/GenBank/DDBJ databases">
        <title>Arthrobacter sp. nov., isolated from plateau pika and Tibetan wild ass.</title>
        <authorList>
            <person name="Ge Y."/>
        </authorList>
    </citation>
    <scope>NUCLEOTIDE SEQUENCE [LARGE SCALE GENOMIC DNA]</scope>
    <source>
        <strain evidence="8 9">785</strain>
    </source>
</reference>
<keyword evidence="3" id="KW-0347">Helicase</keyword>
<sequence>MSIDSSGADSAPGPDVRPRAYASTPKALQALAEAVAQAQQGRPLQPVTVIAPSHASALDLAHYLGRILNDGRGSAAVRTTTLDDLAEELVAADCQLSGRAPLPAMVREGAVTAVLADTPGLFAEVADQPATARAIATTSASLEAACPEDVTGLSPLVHEVARVHQAAARILGSSWYTKHDLYSAATAALQMPRIRKLLGPVIGFQLADGQDPSAAAFRAALGQHARTAYLTAASSPALGEQVLSASDADDEARAVVRLVINKLATGTPGHRIGIFYSAADPYRSLLAQRLDQAGITFVGPSAHGLADTALARGLVNLLSLDPADPDVRVILDVMAQGVLYWSQENLPSSAVCERLHASPPAEQEDADEGQEPTEAEQKRQQDYAQFTGFIAVLGKRLAEVFAARTWTEAAGTLGGFITEFLAPRTATERPELATARKTLHDVIHDLELLHGIAPAPTAAAIRSAVARGIEARRFWAGSSGTGVILGSYDDGVGRDLDVVFVTGAADGLAPARIRENPLLPDSAGHLLAVKLPTVHERAAARKEQFQRLLATGVERTILFPRGNLRAGGTLQPSRWLAGTKVTALPSFAHDLTHGSPTSVAATGQEWRVRRLLSSGHLAADPVLDTVLEVRADRRNGTFSRFNGNLAGVSGPIIDPRKPISPTNLEDWVVSPLAYFLRRVLKAELFEDVTLEVQISRLQRGNLMHRILEDYVRGLTDGSQTASSERLLEIAENAFEATTNPAWLRHTWDRDKSRIRTDLQRVHDMDQQARDAGWQHVAVEAEFGAEAGEPPVELDLPNGSTVRFRGKVDRVDRHSSGEVLVIDYKTGKADKYKKLTRENPTAGGTRFQLPVYGVFARRLATEPGAEVRAEYRFITAAGKYERVGYEVGPDVEARLREDAGLVVAALQTGIFPPRPESDHYINHTTLMGAAGMRHTWERLKDSPALSEYSRFFEEDK</sequence>
<feature type="region of interest" description="Disordered" evidence="6">
    <location>
        <begin position="356"/>
        <end position="379"/>
    </location>
</feature>
<evidence type="ECO:0000259" key="7">
    <source>
        <dbReference type="Pfam" id="PF12705"/>
    </source>
</evidence>
<feature type="domain" description="PD-(D/E)XK endonuclease-like" evidence="7">
    <location>
        <begin position="659"/>
        <end position="915"/>
    </location>
</feature>